<dbReference type="Gene3D" id="3.100.10.10">
    <property type="match status" value="1"/>
</dbReference>
<dbReference type="NCBIfam" id="TIGR01071">
    <property type="entry name" value="rplO_bact"/>
    <property type="match status" value="1"/>
</dbReference>
<feature type="region of interest" description="Disordered" evidence="6">
    <location>
        <begin position="1"/>
        <end position="39"/>
    </location>
</feature>
<comment type="subunit">
    <text evidence="4">Part of the 50S ribosomal subunit.</text>
</comment>
<gene>
    <name evidence="4" type="primary">rplO</name>
    <name evidence="8" type="ORF">A2785_00230</name>
</gene>
<comment type="caution">
    <text evidence="8">The sequence shown here is derived from an EMBL/GenBank/DDBJ whole genome shotgun (WGS) entry which is preliminary data.</text>
</comment>
<dbReference type="Pfam" id="PF00828">
    <property type="entry name" value="Ribosomal_L27A"/>
    <property type="match status" value="1"/>
</dbReference>
<dbReference type="InterPro" id="IPR001196">
    <property type="entry name" value="Ribosomal_uL15_CS"/>
</dbReference>
<keyword evidence="4" id="KW-0694">RNA-binding</keyword>
<dbReference type="InterPro" id="IPR005749">
    <property type="entry name" value="Ribosomal_uL15_bac-type"/>
</dbReference>
<proteinExistence type="inferred from homology"/>
<dbReference type="SUPFAM" id="SSF52080">
    <property type="entry name" value="Ribosomal proteins L15p and L18e"/>
    <property type="match status" value="1"/>
</dbReference>
<dbReference type="PANTHER" id="PTHR12934">
    <property type="entry name" value="50S RIBOSOMAL PROTEIN L15"/>
    <property type="match status" value="1"/>
</dbReference>
<evidence type="ECO:0000256" key="3">
    <source>
        <dbReference type="ARBA" id="ARBA00023274"/>
    </source>
</evidence>
<comment type="similarity">
    <text evidence="1 4 5">Belongs to the universal ribosomal protein uL15 family.</text>
</comment>
<evidence type="ECO:0000256" key="1">
    <source>
        <dbReference type="ARBA" id="ARBA00007320"/>
    </source>
</evidence>
<feature type="domain" description="Large ribosomal subunit protein uL15/eL18" evidence="7">
    <location>
        <begin position="76"/>
        <end position="145"/>
    </location>
</feature>
<evidence type="ECO:0000256" key="2">
    <source>
        <dbReference type="ARBA" id="ARBA00022980"/>
    </source>
</evidence>
<dbReference type="InterPro" id="IPR030878">
    <property type="entry name" value="Ribosomal_uL15"/>
</dbReference>
<dbReference type="GO" id="GO:0006412">
    <property type="term" value="P:translation"/>
    <property type="evidence" value="ECO:0007669"/>
    <property type="project" value="UniProtKB-UniRule"/>
</dbReference>
<dbReference type="Proteomes" id="UP000179069">
    <property type="component" value="Unassembled WGS sequence"/>
</dbReference>
<reference evidence="8 9" key="1">
    <citation type="journal article" date="2016" name="Nat. Commun.">
        <title>Thousands of microbial genomes shed light on interconnected biogeochemical processes in an aquifer system.</title>
        <authorList>
            <person name="Anantharaman K."/>
            <person name="Brown C.T."/>
            <person name="Hug L.A."/>
            <person name="Sharon I."/>
            <person name="Castelle C.J."/>
            <person name="Probst A.J."/>
            <person name="Thomas B.C."/>
            <person name="Singh A."/>
            <person name="Wilkins M.J."/>
            <person name="Karaoz U."/>
            <person name="Brodie E.L."/>
            <person name="Williams K.H."/>
            <person name="Hubbard S.S."/>
            <person name="Banfield J.F."/>
        </authorList>
    </citation>
    <scope>NUCLEOTIDE SEQUENCE [LARGE SCALE GENOMIC DNA]</scope>
</reference>
<evidence type="ECO:0000313" key="9">
    <source>
        <dbReference type="Proteomes" id="UP000179069"/>
    </source>
</evidence>
<dbReference type="PROSITE" id="PS00475">
    <property type="entry name" value="RIBOSOMAL_L15"/>
    <property type="match status" value="1"/>
</dbReference>
<dbReference type="GO" id="GO:0019843">
    <property type="term" value="F:rRNA binding"/>
    <property type="evidence" value="ECO:0007669"/>
    <property type="project" value="UniProtKB-UniRule"/>
</dbReference>
<evidence type="ECO:0000256" key="6">
    <source>
        <dbReference type="SAM" id="MobiDB-lite"/>
    </source>
</evidence>
<feature type="compositionally biased region" description="Gly residues" evidence="6">
    <location>
        <begin position="19"/>
        <end position="34"/>
    </location>
</feature>
<keyword evidence="2 4" id="KW-0689">Ribosomal protein</keyword>
<accession>A0A1G1VLV7</accession>
<dbReference type="GO" id="GO:0015934">
    <property type="term" value="C:large ribosomal subunit"/>
    <property type="evidence" value="ECO:0007669"/>
    <property type="project" value="InterPro"/>
</dbReference>
<keyword evidence="4" id="KW-0699">rRNA-binding</keyword>
<evidence type="ECO:0000256" key="5">
    <source>
        <dbReference type="RuleBase" id="RU003888"/>
    </source>
</evidence>
<dbReference type="EMBL" id="MHCI01000017">
    <property type="protein sequence ID" value="OGY16366.1"/>
    <property type="molecule type" value="Genomic_DNA"/>
</dbReference>
<dbReference type="HAMAP" id="MF_01341">
    <property type="entry name" value="Ribosomal_uL15"/>
    <property type="match status" value="1"/>
</dbReference>
<dbReference type="GO" id="GO:0003735">
    <property type="term" value="F:structural constituent of ribosome"/>
    <property type="evidence" value="ECO:0007669"/>
    <property type="project" value="InterPro"/>
</dbReference>
<comment type="function">
    <text evidence="4">Binds to the 23S rRNA.</text>
</comment>
<dbReference type="AlphaFoldDB" id="A0A1G1VLV7"/>
<dbReference type="PANTHER" id="PTHR12934:SF11">
    <property type="entry name" value="LARGE RIBOSOMAL SUBUNIT PROTEIN UL15M"/>
    <property type="match status" value="1"/>
</dbReference>
<evidence type="ECO:0000313" key="8">
    <source>
        <dbReference type="EMBL" id="OGY16366.1"/>
    </source>
</evidence>
<name>A0A1G1VLV7_9BACT</name>
<keyword evidence="3 4" id="KW-0687">Ribonucleoprotein</keyword>
<organism evidence="8 9">
    <name type="scientific">Candidatus Chisholmbacteria bacterium RIFCSPHIGHO2_01_FULL_49_18</name>
    <dbReference type="NCBI Taxonomy" id="1797590"/>
    <lineage>
        <taxon>Bacteria</taxon>
        <taxon>Candidatus Chisholmiibacteriota</taxon>
    </lineage>
</organism>
<sequence length="146" mass="15765">MELKSRPKTTTTKNKRVGRGYGSGKGGHTSGRGTKGQNARTKVAIWFEGGQLALIRRLPKTRGKGRFKPLKPSPVIINLKDLKAFPKGALVDLESLVKAGVVRREEAQLFGVKLLGDGDVKQALTVKVPVSKHAKEKITKAGGKLE</sequence>
<dbReference type="InterPro" id="IPR021131">
    <property type="entry name" value="Ribosomal_uL15/eL18"/>
</dbReference>
<evidence type="ECO:0000256" key="4">
    <source>
        <dbReference type="HAMAP-Rule" id="MF_01341"/>
    </source>
</evidence>
<protein>
    <recommendedName>
        <fullName evidence="4">Large ribosomal subunit protein uL15</fullName>
    </recommendedName>
</protein>
<dbReference type="InterPro" id="IPR036227">
    <property type="entry name" value="Ribosomal_uL15/eL18_sf"/>
</dbReference>
<evidence type="ECO:0000259" key="7">
    <source>
        <dbReference type="Pfam" id="PF00828"/>
    </source>
</evidence>